<dbReference type="AlphaFoldDB" id="A0A0A7KNR6"/>
<proteinExistence type="predicted"/>
<name>A0A0A7KNR6_9DEIO</name>
<dbReference type="Proteomes" id="UP000030634">
    <property type="component" value="Chromosome"/>
</dbReference>
<sequence length="198" mass="20726">MKRMALALTALSLAALALAATYRSVDLTLNQDLGDLTVTANDAASPVLGARNPAVRNGVAYVSASHSLGDWAVGLSPKLPINLTVQASQGESSLDLRSLKLLGLHVTQELGNLQLKLPAANLKATLRQAQGDTTITLPPNTGISLEVKKLTQGTLVMNGKKVADGQDFNGTYQSANFGTATYRVNMTVTVGQGNLTVR</sequence>
<organism evidence="2 3">
    <name type="scientific">Deinococcus radiopugnans</name>
    <dbReference type="NCBI Taxonomy" id="57497"/>
    <lineage>
        <taxon>Bacteria</taxon>
        <taxon>Thermotogati</taxon>
        <taxon>Deinococcota</taxon>
        <taxon>Deinococci</taxon>
        <taxon>Deinococcales</taxon>
        <taxon>Deinococcaceae</taxon>
        <taxon>Deinococcus</taxon>
    </lineage>
</organism>
<dbReference type="RefSeq" id="WP_039686145.1">
    <property type="nucleotide sequence ID" value="NZ_CP010028.1"/>
</dbReference>
<dbReference type="KEGG" id="dsw:QR90_16430"/>
<gene>
    <name evidence="2" type="ORF">QR90_16430</name>
</gene>
<accession>A0A0A7KNR6</accession>
<keyword evidence="1" id="KW-0732">Signal</keyword>
<dbReference type="EMBL" id="CP010028">
    <property type="protein sequence ID" value="AIZ46293.1"/>
    <property type="molecule type" value="Genomic_DNA"/>
</dbReference>
<feature type="signal peptide" evidence="1">
    <location>
        <begin position="1"/>
        <end position="19"/>
    </location>
</feature>
<reference evidence="3" key="1">
    <citation type="submission" date="2014-11" db="EMBL/GenBank/DDBJ databases">
        <title>Hymenobacter sp. DG25B genome submission.</title>
        <authorList>
            <person name="Jung H.-Y."/>
            <person name="Kim M.K."/>
            <person name="Srinivasan S."/>
            <person name="Lim S."/>
        </authorList>
    </citation>
    <scope>NUCLEOTIDE SEQUENCE [LARGE SCALE GENOMIC DNA]</scope>
    <source>
        <strain evidence="3">DY59</strain>
    </source>
</reference>
<evidence type="ECO:0000256" key="1">
    <source>
        <dbReference type="SAM" id="SignalP"/>
    </source>
</evidence>
<evidence type="ECO:0000313" key="2">
    <source>
        <dbReference type="EMBL" id="AIZ46293.1"/>
    </source>
</evidence>
<protein>
    <submittedName>
        <fullName evidence="2">Uncharacterized protein</fullName>
    </submittedName>
</protein>
<dbReference type="HOGENOM" id="CLU_1382140_0_0_0"/>
<evidence type="ECO:0000313" key="3">
    <source>
        <dbReference type="Proteomes" id="UP000030634"/>
    </source>
</evidence>
<feature type="chain" id="PRO_5002030260" evidence="1">
    <location>
        <begin position="20"/>
        <end position="198"/>
    </location>
</feature>